<comment type="caution">
    <text evidence="5">The sequence shown here is derived from an EMBL/GenBank/DDBJ whole genome shotgun (WGS) entry which is preliminary data.</text>
</comment>
<keyword evidence="6" id="KW-1185">Reference proteome</keyword>
<dbReference type="SMART" id="SM00248">
    <property type="entry name" value="ANK"/>
    <property type="match status" value="3"/>
</dbReference>
<dbReference type="PROSITE" id="PS50297">
    <property type="entry name" value="ANK_REP_REGION"/>
    <property type="match status" value="2"/>
</dbReference>
<keyword evidence="1" id="KW-0677">Repeat</keyword>
<name>A0ABV7L4L8_9PROT</name>
<feature type="compositionally biased region" description="Pro residues" evidence="4">
    <location>
        <begin position="112"/>
        <end position="123"/>
    </location>
</feature>
<dbReference type="InterPro" id="IPR002110">
    <property type="entry name" value="Ankyrin_rpt"/>
</dbReference>
<dbReference type="Pfam" id="PF00023">
    <property type="entry name" value="Ank"/>
    <property type="match status" value="1"/>
</dbReference>
<dbReference type="RefSeq" id="WP_379903532.1">
    <property type="nucleotide sequence ID" value="NZ_JBHRTR010000031.1"/>
</dbReference>
<dbReference type="InterPro" id="IPR036770">
    <property type="entry name" value="Ankyrin_rpt-contain_sf"/>
</dbReference>
<dbReference type="Gene3D" id="1.25.40.20">
    <property type="entry name" value="Ankyrin repeat-containing domain"/>
    <property type="match status" value="1"/>
</dbReference>
<feature type="repeat" description="ANK" evidence="3">
    <location>
        <begin position="604"/>
        <end position="636"/>
    </location>
</feature>
<evidence type="ECO:0000256" key="1">
    <source>
        <dbReference type="ARBA" id="ARBA00022737"/>
    </source>
</evidence>
<evidence type="ECO:0000256" key="4">
    <source>
        <dbReference type="SAM" id="MobiDB-lite"/>
    </source>
</evidence>
<evidence type="ECO:0000313" key="5">
    <source>
        <dbReference type="EMBL" id="MFC3229389.1"/>
    </source>
</evidence>
<accession>A0ABV7L4L8</accession>
<feature type="region of interest" description="Disordered" evidence="4">
    <location>
        <begin position="108"/>
        <end position="170"/>
    </location>
</feature>
<dbReference type="PROSITE" id="PS50088">
    <property type="entry name" value="ANK_REPEAT"/>
    <property type="match status" value="3"/>
</dbReference>
<dbReference type="InterPro" id="IPR006597">
    <property type="entry name" value="Sel1-like"/>
</dbReference>
<dbReference type="PANTHER" id="PTHR24171:SF9">
    <property type="entry name" value="ANKYRIN REPEAT DOMAIN-CONTAINING PROTEIN 39"/>
    <property type="match status" value="1"/>
</dbReference>
<keyword evidence="2 3" id="KW-0040">ANK repeat</keyword>
<dbReference type="Pfam" id="PF12796">
    <property type="entry name" value="Ank_2"/>
    <property type="match status" value="1"/>
</dbReference>
<dbReference type="SUPFAM" id="SSF48403">
    <property type="entry name" value="Ankyrin repeat"/>
    <property type="match status" value="1"/>
</dbReference>
<evidence type="ECO:0000313" key="6">
    <source>
        <dbReference type="Proteomes" id="UP001595528"/>
    </source>
</evidence>
<dbReference type="Gene3D" id="1.25.40.10">
    <property type="entry name" value="Tetratricopeptide repeat domain"/>
    <property type="match status" value="1"/>
</dbReference>
<dbReference type="Proteomes" id="UP001595528">
    <property type="component" value="Unassembled WGS sequence"/>
</dbReference>
<dbReference type="SMART" id="SM00671">
    <property type="entry name" value="SEL1"/>
    <property type="match status" value="2"/>
</dbReference>
<gene>
    <name evidence="5" type="ORF">ACFOGJ_19235</name>
</gene>
<proteinExistence type="predicted"/>
<dbReference type="SUPFAM" id="SSF81901">
    <property type="entry name" value="HCP-like"/>
    <property type="match status" value="1"/>
</dbReference>
<protein>
    <submittedName>
        <fullName evidence="5">Ankyrin repeat domain-containing protein</fullName>
    </submittedName>
</protein>
<reference evidence="6" key="1">
    <citation type="journal article" date="2019" name="Int. J. Syst. Evol. Microbiol.">
        <title>The Global Catalogue of Microorganisms (GCM) 10K type strain sequencing project: providing services to taxonomists for standard genome sequencing and annotation.</title>
        <authorList>
            <consortium name="The Broad Institute Genomics Platform"/>
            <consortium name="The Broad Institute Genome Sequencing Center for Infectious Disease"/>
            <person name="Wu L."/>
            <person name="Ma J."/>
        </authorList>
    </citation>
    <scope>NUCLEOTIDE SEQUENCE [LARGE SCALE GENOMIC DNA]</scope>
    <source>
        <strain evidence="6">KCTC 42964</strain>
    </source>
</reference>
<feature type="repeat" description="ANK" evidence="3">
    <location>
        <begin position="538"/>
        <end position="570"/>
    </location>
</feature>
<sequence>MSEDLLRQLAARLKEMMEASSAQWARDQVEKVDGEARAVAERAGRAAEAAAANAAAAETLTAEIAGDPSPAAIIRQADAIATARGRTEQAAQAAESSRRQLATLLEVHRPAEPPGGGTPPSPSPAESDKPDAGPAPTVAVAPEPAGNSAIAAPPAGPQPTLQPAPVLTSADGPAFEQVGVQEAGLQRGVAQTTAAAWLGDRIERMVRRLQGDPSSLSSPDARVAMRALEMRQRNLDAAAADLVAALQAEQAELRKARQEGRPPVPDPQRAARLKAANAAFVDTAGSVAAAMEPVLARLPKEEADWARVMRDSFDWLVEQRRQEAERTAQEAASRPPPEPTLHQKRVLEAAREANPALPPVNGPRTAPLPQGLQAALNAARLNHIARTVRTPSALYNLANALLNADGVARAPQQAAAIMKDLAEDGFRPAQLRMAEIAMLGDGQPADPAQALAWYRIAALRGSTAAQKAGAAYAVELSPEVRAEAERILAQWLAMHGPDTKPGQDELDRNLAKAIERQDYAEVERLLQEGADPQSLDDSGRTALVGASWRGRRSIVRLLMEHGVMTDLRDADNRSALLWSAINGYPQIADDLLDFGANVDITDAFGATPLIRAAWNGKYAVAERLLAAGADARRRDSEGRSAVDRAAANDDDRMLRLLGARPGQL</sequence>
<dbReference type="EMBL" id="JBHRTR010000031">
    <property type="protein sequence ID" value="MFC3229389.1"/>
    <property type="molecule type" value="Genomic_DNA"/>
</dbReference>
<organism evidence="5 6">
    <name type="scientific">Marinibaculum pumilum</name>
    <dbReference type="NCBI Taxonomy" id="1766165"/>
    <lineage>
        <taxon>Bacteria</taxon>
        <taxon>Pseudomonadati</taxon>
        <taxon>Pseudomonadota</taxon>
        <taxon>Alphaproteobacteria</taxon>
        <taxon>Rhodospirillales</taxon>
        <taxon>Rhodospirillaceae</taxon>
        <taxon>Marinibaculum</taxon>
    </lineage>
</organism>
<feature type="compositionally biased region" description="Low complexity" evidence="4">
    <location>
        <begin position="132"/>
        <end position="146"/>
    </location>
</feature>
<evidence type="ECO:0000256" key="2">
    <source>
        <dbReference type="ARBA" id="ARBA00023043"/>
    </source>
</evidence>
<dbReference type="InterPro" id="IPR011990">
    <property type="entry name" value="TPR-like_helical_dom_sf"/>
</dbReference>
<feature type="repeat" description="ANK" evidence="3">
    <location>
        <begin position="571"/>
        <end position="603"/>
    </location>
</feature>
<evidence type="ECO:0000256" key="3">
    <source>
        <dbReference type="PROSITE-ProRule" id="PRU00023"/>
    </source>
</evidence>
<dbReference type="PANTHER" id="PTHR24171">
    <property type="entry name" value="ANKYRIN REPEAT DOMAIN-CONTAINING PROTEIN 39-RELATED"/>
    <property type="match status" value="1"/>
</dbReference>